<dbReference type="EMBL" id="JAUIZM010000005">
    <property type="protein sequence ID" value="KAK1382344.1"/>
    <property type="molecule type" value="Genomic_DNA"/>
</dbReference>
<reference evidence="2" key="1">
    <citation type="submission" date="2023-02" db="EMBL/GenBank/DDBJ databases">
        <title>Genome of toxic invasive species Heracleum sosnowskyi carries increased number of genes despite the absence of recent whole-genome duplications.</title>
        <authorList>
            <person name="Schelkunov M."/>
            <person name="Shtratnikova V."/>
            <person name="Makarenko M."/>
            <person name="Klepikova A."/>
            <person name="Omelchenko D."/>
            <person name="Novikova G."/>
            <person name="Obukhova E."/>
            <person name="Bogdanov V."/>
            <person name="Penin A."/>
            <person name="Logacheva M."/>
        </authorList>
    </citation>
    <scope>NUCLEOTIDE SEQUENCE</scope>
    <source>
        <strain evidence="2">Hsosn_3</strain>
        <tissue evidence="2">Leaf</tissue>
    </source>
</reference>
<proteinExistence type="predicted"/>
<reference evidence="2" key="2">
    <citation type="submission" date="2023-05" db="EMBL/GenBank/DDBJ databases">
        <authorList>
            <person name="Schelkunov M.I."/>
        </authorList>
    </citation>
    <scope>NUCLEOTIDE SEQUENCE</scope>
    <source>
        <strain evidence="2">Hsosn_3</strain>
        <tissue evidence="2">Leaf</tissue>
    </source>
</reference>
<keyword evidence="3" id="KW-1185">Reference proteome</keyword>
<name>A0AAD8IAW0_9APIA</name>
<evidence type="ECO:0000313" key="3">
    <source>
        <dbReference type="Proteomes" id="UP001237642"/>
    </source>
</evidence>
<feature type="signal peptide" evidence="1">
    <location>
        <begin position="1"/>
        <end position="23"/>
    </location>
</feature>
<feature type="chain" id="PRO_5042156848" evidence="1">
    <location>
        <begin position="24"/>
        <end position="107"/>
    </location>
</feature>
<protein>
    <submittedName>
        <fullName evidence="2">Uncharacterized protein</fullName>
    </submittedName>
</protein>
<organism evidence="2 3">
    <name type="scientific">Heracleum sosnowskyi</name>
    <dbReference type="NCBI Taxonomy" id="360622"/>
    <lineage>
        <taxon>Eukaryota</taxon>
        <taxon>Viridiplantae</taxon>
        <taxon>Streptophyta</taxon>
        <taxon>Embryophyta</taxon>
        <taxon>Tracheophyta</taxon>
        <taxon>Spermatophyta</taxon>
        <taxon>Magnoliopsida</taxon>
        <taxon>eudicotyledons</taxon>
        <taxon>Gunneridae</taxon>
        <taxon>Pentapetalae</taxon>
        <taxon>asterids</taxon>
        <taxon>campanulids</taxon>
        <taxon>Apiales</taxon>
        <taxon>Apiaceae</taxon>
        <taxon>Apioideae</taxon>
        <taxon>apioid superclade</taxon>
        <taxon>Tordylieae</taxon>
        <taxon>Tordyliinae</taxon>
        <taxon>Heracleum</taxon>
    </lineage>
</organism>
<evidence type="ECO:0000313" key="2">
    <source>
        <dbReference type="EMBL" id="KAK1382344.1"/>
    </source>
</evidence>
<gene>
    <name evidence="2" type="ORF">POM88_020079</name>
</gene>
<comment type="caution">
    <text evidence="2">The sequence shown here is derived from an EMBL/GenBank/DDBJ whole genome shotgun (WGS) entry which is preliminary data.</text>
</comment>
<accession>A0AAD8IAW0</accession>
<dbReference type="AlphaFoldDB" id="A0AAD8IAW0"/>
<dbReference type="Proteomes" id="UP001237642">
    <property type="component" value="Unassembled WGS sequence"/>
</dbReference>
<sequence length="107" mass="11926">MASSKLHLIKLCYIVVICQFVVHECAIEKKSIIPHKVDETMSNVVPKNNYNSVTSVATKTSNEVNKLCYPKVCIRSQTGTEVSFCWCCTGTDICAKTRQDCLTACKM</sequence>
<keyword evidence="1" id="KW-0732">Signal</keyword>
<evidence type="ECO:0000256" key="1">
    <source>
        <dbReference type="SAM" id="SignalP"/>
    </source>
</evidence>